<dbReference type="AlphaFoldDB" id="A0A411YJ68"/>
<dbReference type="InterPro" id="IPR023210">
    <property type="entry name" value="NADP_OxRdtase_dom"/>
</dbReference>
<organism evidence="3 4">
    <name type="scientific">Egibacter rhizosphaerae</name>
    <dbReference type="NCBI Taxonomy" id="1670831"/>
    <lineage>
        <taxon>Bacteria</taxon>
        <taxon>Bacillati</taxon>
        <taxon>Actinomycetota</taxon>
        <taxon>Nitriliruptoria</taxon>
        <taxon>Egibacterales</taxon>
        <taxon>Egibacteraceae</taxon>
        <taxon>Egibacter</taxon>
    </lineage>
</organism>
<dbReference type="PANTHER" id="PTHR43364:SF4">
    <property type="entry name" value="NAD(P)-LINKED OXIDOREDUCTASE SUPERFAMILY PROTEIN"/>
    <property type="match status" value="1"/>
</dbReference>
<dbReference type="SUPFAM" id="SSF51430">
    <property type="entry name" value="NAD(P)-linked oxidoreductase"/>
    <property type="match status" value="1"/>
</dbReference>
<protein>
    <submittedName>
        <fullName evidence="3">Aldo/keto reductase</fullName>
    </submittedName>
</protein>
<dbReference type="InterPro" id="IPR050523">
    <property type="entry name" value="AKR_Detox_Biosynth"/>
</dbReference>
<dbReference type="Gene3D" id="3.20.20.100">
    <property type="entry name" value="NADP-dependent oxidoreductase domain"/>
    <property type="match status" value="1"/>
</dbReference>
<dbReference type="FunFam" id="3.20.20.100:FF:000004">
    <property type="entry name" value="Oxidoreductase, aldo/keto reductase"/>
    <property type="match status" value="1"/>
</dbReference>
<feature type="domain" description="NADP-dependent oxidoreductase" evidence="2">
    <location>
        <begin position="15"/>
        <end position="305"/>
    </location>
</feature>
<evidence type="ECO:0000259" key="2">
    <source>
        <dbReference type="Pfam" id="PF00248"/>
    </source>
</evidence>
<dbReference type="PRINTS" id="PR00069">
    <property type="entry name" value="ALDKETRDTASE"/>
</dbReference>
<dbReference type="InterPro" id="IPR020471">
    <property type="entry name" value="AKR"/>
</dbReference>
<reference evidence="3 4" key="1">
    <citation type="submission" date="2019-01" db="EMBL/GenBank/DDBJ databases">
        <title>Egibacter rhizosphaerae EGI 80759T.</title>
        <authorList>
            <person name="Chen D.-D."/>
            <person name="Tian Y."/>
            <person name="Jiao J.-Y."/>
            <person name="Zhang X.-T."/>
            <person name="Zhang Y.-G."/>
            <person name="Zhang Y."/>
            <person name="Xiao M."/>
            <person name="Shu W.-S."/>
            <person name="Li W.-J."/>
        </authorList>
    </citation>
    <scope>NUCLEOTIDE SEQUENCE [LARGE SCALE GENOMIC DNA]</scope>
    <source>
        <strain evidence="3 4">EGI 80759</strain>
    </source>
</reference>
<gene>
    <name evidence="3" type="ORF">ER308_18410</name>
</gene>
<dbReference type="PANTHER" id="PTHR43364">
    <property type="entry name" value="NADH-SPECIFIC METHYLGLYOXAL REDUCTASE-RELATED"/>
    <property type="match status" value="1"/>
</dbReference>
<dbReference type="OrthoDB" id="9768793at2"/>
<dbReference type="KEGG" id="erz:ER308_18410"/>
<dbReference type="GO" id="GO:0016491">
    <property type="term" value="F:oxidoreductase activity"/>
    <property type="evidence" value="ECO:0007669"/>
    <property type="project" value="UniProtKB-KW"/>
</dbReference>
<dbReference type="GO" id="GO:0005829">
    <property type="term" value="C:cytosol"/>
    <property type="evidence" value="ECO:0007669"/>
    <property type="project" value="TreeGrafter"/>
</dbReference>
<evidence type="ECO:0000313" key="3">
    <source>
        <dbReference type="EMBL" id="QBI21344.1"/>
    </source>
</evidence>
<accession>A0A411YJ68</accession>
<keyword evidence="1" id="KW-0560">Oxidoreductase</keyword>
<evidence type="ECO:0000256" key="1">
    <source>
        <dbReference type="ARBA" id="ARBA00023002"/>
    </source>
</evidence>
<keyword evidence="4" id="KW-1185">Reference proteome</keyword>
<evidence type="ECO:0000313" key="4">
    <source>
        <dbReference type="Proteomes" id="UP000291469"/>
    </source>
</evidence>
<name>A0A411YJ68_9ACTN</name>
<dbReference type="RefSeq" id="WP_131156337.1">
    <property type="nucleotide sequence ID" value="NZ_CP036402.1"/>
</dbReference>
<dbReference type="Pfam" id="PF00248">
    <property type="entry name" value="Aldo_ket_red"/>
    <property type="match status" value="1"/>
</dbReference>
<sequence>MQQTYLGRSGLVVSELCLGTMTFGGTSDLEAPRRIVDAFREAGGNFFDTADVYQGGRSEEILGELVAPYRDEVVLATKAYAAAGPGPNDRSASRRHLLKAVEASLRRLGTNYIDVYQIHAFDPTTPLEETLATLEDLVRSGKVLYVGVSNFVGWQIERAARIQERRGFDRLVSLQPQYSLIERQIEFETLPAARTNALGVLAWSPLAAGFLSGKYDRGDSGTEKGRFGQYIDNLSERSWRTLDLVRELATHYGTEPAAIALAWLRAQPDVVPIIGATRPEQLDASLASVEVELTGEERARLDEVSAPEVGYPWDFGTVSGRPPRDLAAPPHLLGP</sequence>
<proteinExistence type="predicted"/>
<dbReference type="EMBL" id="CP036402">
    <property type="protein sequence ID" value="QBI21344.1"/>
    <property type="molecule type" value="Genomic_DNA"/>
</dbReference>
<dbReference type="Proteomes" id="UP000291469">
    <property type="component" value="Chromosome"/>
</dbReference>
<dbReference type="InterPro" id="IPR036812">
    <property type="entry name" value="NAD(P)_OxRdtase_dom_sf"/>
</dbReference>